<dbReference type="Proteomes" id="UP000301870">
    <property type="component" value="Chromosome 12"/>
</dbReference>
<feature type="compositionally biased region" description="Polar residues" evidence="2">
    <location>
        <begin position="732"/>
        <end position="752"/>
    </location>
</feature>
<dbReference type="GeneID" id="111350938"/>
<gene>
    <name evidence="5" type="primary">LOC111350938</name>
</gene>
<evidence type="ECO:0000256" key="3">
    <source>
        <dbReference type="SAM" id="SignalP"/>
    </source>
</evidence>
<feature type="chain" id="PRO_5039900991" evidence="3">
    <location>
        <begin position="20"/>
        <end position="918"/>
    </location>
</feature>
<sequence>MLAWACVLYLLALSVPVSCCSNFYYSKNAFRRSEECNLCYEKECMTLEQARCDYYAEAESVLPKDDDEPGTVNNPKLSREVDDLVFDLVDKGAGLSNNMECIPYVSRYTNCNKDNICLDCKTCTCNADGRWKCAIAAPCHSKQPPLKIDHRVLVLVMGTIIESAHSKKVKRSVGNNSEEFTTTASTITLEQIAEWFYGMKLPRRISETPSTESTTTAVNNKAAGTPSTETSPITEAPTSTTLTESKTINTDTDYLEFDEVLRSIAVDTKTYSRRKPLDYILSNQSFSIDYIIFDEDNVTNTNGDNLVYMMNMAQENDAVTEPPGSETTKVVIDLLSAAEQLGAKLNTTDDDTTWTKDIEANALEDMNDVIDYNRLNIMKRDVKEQIKMTAPSLVPVVTIIVNTTNNTRDNITGEALPNDFKESVLIPFNKIIHDKIKELENLKKIKDNLAKFVKSDGALPEDIENSTGNTYFSIYNFAMDTGFNVSSRRSNTQTYDKYTLKLKNDIFEVIRDIIAIQRHKGTNVPNDLNYLLHSMKRYVYKNKWHDSKLKKIKIKKMRNFRRQMNQNVGQCAHISLKDCLIKIIELIDKHTPKSNALSPLSPTSRRIMKHIVNSFYVDELAVAGVRVHDPNYNLTKDLQMIGIQWQEMSANLLTSTPFASLFRMKLLHFGLTSDISKINNALSLIDFSHSRRMLPSLDKVNDDVIDKINTGLTDIHNKMQIIVKYYSLKPNSTETTNPPSEGETNTKPLNTTDSKKKKTRSFIKHIRSLLETSKKDIAELLHRKVPKSEIVKQLAKKKLDEISEKRYNEYEEAMKKWQKNLEVTARNKRSLLVLDRFSTRIKSIIPRYLRHKVNPKIKQNQKIATANATRLADKLKKKRMALTYERMWRRTTTPRTKRLNGNVVPKTTTTQSRTTEAN</sequence>
<evidence type="ECO:0000256" key="1">
    <source>
        <dbReference type="SAM" id="Coils"/>
    </source>
</evidence>
<keyword evidence="4" id="KW-1185">Reference proteome</keyword>
<dbReference type="RefSeq" id="XP_022818429.1">
    <property type="nucleotide sequence ID" value="XM_022962661.1"/>
</dbReference>
<name>A0A9J7ILJ7_SPOLT</name>
<dbReference type="OrthoDB" id="6924888at2759"/>
<feature type="region of interest" description="Disordered" evidence="2">
    <location>
        <begin position="732"/>
        <end position="757"/>
    </location>
</feature>
<feature type="compositionally biased region" description="Polar residues" evidence="2">
    <location>
        <begin position="905"/>
        <end position="918"/>
    </location>
</feature>
<protein>
    <submittedName>
        <fullName evidence="5">Uncharacterized protein LOC111350938</fullName>
    </submittedName>
</protein>
<proteinExistence type="predicted"/>
<evidence type="ECO:0000313" key="4">
    <source>
        <dbReference type="Proteomes" id="UP000301870"/>
    </source>
</evidence>
<feature type="region of interest" description="Disordered" evidence="2">
    <location>
        <begin position="207"/>
        <end position="247"/>
    </location>
</feature>
<feature type="coiled-coil region" evidence="1">
    <location>
        <begin position="800"/>
        <end position="827"/>
    </location>
</feature>
<feature type="compositionally biased region" description="Low complexity" evidence="2">
    <location>
        <begin position="207"/>
        <end position="216"/>
    </location>
</feature>
<dbReference type="AlphaFoldDB" id="A0A9J7ILJ7"/>
<feature type="region of interest" description="Disordered" evidence="2">
    <location>
        <begin position="888"/>
        <end position="918"/>
    </location>
</feature>
<dbReference type="KEGG" id="sliu:111350938"/>
<feature type="signal peptide" evidence="3">
    <location>
        <begin position="1"/>
        <end position="19"/>
    </location>
</feature>
<keyword evidence="1" id="KW-0175">Coiled coil</keyword>
<keyword evidence="3" id="KW-0732">Signal</keyword>
<feature type="compositionally biased region" description="Polar residues" evidence="2">
    <location>
        <begin position="225"/>
        <end position="247"/>
    </location>
</feature>
<reference evidence="5" key="1">
    <citation type="submission" date="2025-08" db="UniProtKB">
        <authorList>
            <consortium name="RefSeq"/>
        </authorList>
    </citation>
    <scope>IDENTIFICATION</scope>
    <source>
        <strain evidence="5">Ishihara</strain>
        <tissue evidence="5">Whole body</tissue>
    </source>
</reference>
<accession>A0A9J7ILJ7</accession>
<evidence type="ECO:0000256" key="2">
    <source>
        <dbReference type="SAM" id="MobiDB-lite"/>
    </source>
</evidence>
<evidence type="ECO:0000313" key="5">
    <source>
        <dbReference type="RefSeq" id="XP_022818429.1"/>
    </source>
</evidence>
<organism evidence="4 5">
    <name type="scientific">Spodoptera litura</name>
    <name type="common">Asian cotton leafworm</name>
    <dbReference type="NCBI Taxonomy" id="69820"/>
    <lineage>
        <taxon>Eukaryota</taxon>
        <taxon>Metazoa</taxon>
        <taxon>Ecdysozoa</taxon>
        <taxon>Arthropoda</taxon>
        <taxon>Hexapoda</taxon>
        <taxon>Insecta</taxon>
        <taxon>Pterygota</taxon>
        <taxon>Neoptera</taxon>
        <taxon>Endopterygota</taxon>
        <taxon>Lepidoptera</taxon>
        <taxon>Glossata</taxon>
        <taxon>Ditrysia</taxon>
        <taxon>Noctuoidea</taxon>
        <taxon>Noctuidae</taxon>
        <taxon>Amphipyrinae</taxon>
        <taxon>Spodoptera</taxon>
    </lineage>
</organism>